<reference evidence="6 7" key="1">
    <citation type="submission" date="2024-01" db="EMBL/GenBank/DDBJ databases">
        <authorList>
            <person name="Alioto T."/>
            <person name="Alioto T."/>
            <person name="Gomez Garrido J."/>
        </authorList>
    </citation>
    <scope>NUCLEOTIDE SEQUENCE [LARGE SCALE GENOMIC DNA]</scope>
</reference>
<dbReference type="CDD" id="cd03590">
    <property type="entry name" value="CLECT_DC-SIGN_like"/>
    <property type="match status" value="1"/>
</dbReference>
<keyword evidence="3" id="KW-0175">Coiled coil</keyword>
<keyword evidence="2" id="KW-1015">Disulfide bond</keyword>
<dbReference type="PROSITE" id="PS50041">
    <property type="entry name" value="C_TYPE_LECTIN_2"/>
    <property type="match status" value="2"/>
</dbReference>
<evidence type="ECO:0000256" key="3">
    <source>
        <dbReference type="SAM" id="Coils"/>
    </source>
</evidence>
<dbReference type="InterPro" id="IPR016186">
    <property type="entry name" value="C-type_lectin-like/link_sf"/>
</dbReference>
<keyword evidence="4" id="KW-0472">Membrane</keyword>
<feature type="transmembrane region" description="Helical" evidence="4">
    <location>
        <begin position="362"/>
        <end position="384"/>
    </location>
</feature>
<comment type="caution">
    <text evidence="6">The sequence shown here is derived from an EMBL/GenBank/DDBJ whole genome shotgun (WGS) entry which is preliminary data.</text>
</comment>
<keyword evidence="4" id="KW-1133">Transmembrane helix</keyword>
<dbReference type="Gene3D" id="3.10.100.10">
    <property type="entry name" value="Mannose-Binding Protein A, subunit A"/>
    <property type="match status" value="2"/>
</dbReference>
<dbReference type="Proteomes" id="UP001314229">
    <property type="component" value="Unassembled WGS sequence"/>
</dbReference>
<keyword evidence="7" id="KW-1185">Reference proteome</keyword>
<evidence type="ECO:0000256" key="2">
    <source>
        <dbReference type="ARBA" id="ARBA00023157"/>
    </source>
</evidence>
<dbReference type="Pfam" id="PF00059">
    <property type="entry name" value="Lectin_C"/>
    <property type="match status" value="2"/>
</dbReference>
<evidence type="ECO:0000313" key="7">
    <source>
        <dbReference type="Proteomes" id="UP001314229"/>
    </source>
</evidence>
<keyword evidence="4" id="KW-0812">Transmembrane</keyword>
<evidence type="ECO:0000259" key="5">
    <source>
        <dbReference type="PROSITE" id="PS50041"/>
    </source>
</evidence>
<feature type="domain" description="C-type lectin" evidence="5">
    <location>
        <begin position="175"/>
        <end position="298"/>
    </location>
</feature>
<dbReference type="InterPro" id="IPR001304">
    <property type="entry name" value="C-type_lectin-like"/>
</dbReference>
<dbReference type="EMBL" id="CAWUFR010000027">
    <property type="protein sequence ID" value="CAK6957068.1"/>
    <property type="molecule type" value="Genomic_DNA"/>
</dbReference>
<dbReference type="InterPro" id="IPR050111">
    <property type="entry name" value="C-type_lectin/snaclec_domain"/>
</dbReference>
<dbReference type="AlphaFoldDB" id="A0AAV1NDG8"/>
<feature type="domain" description="C-type lectin" evidence="5">
    <location>
        <begin position="481"/>
        <end position="610"/>
    </location>
</feature>
<gene>
    <name evidence="6" type="ORF">FSCOSCO3_A026517</name>
</gene>
<dbReference type="InterPro" id="IPR018378">
    <property type="entry name" value="C-type_lectin_CS"/>
</dbReference>
<dbReference type="SUPFAM" id="SSF56436">
    <property type="entry name" value="C-type lectin-like"/>
    <property type="match status" value="2"/>
</dbReference>
<dbReference type="PROSITE" id="PS00615">
    <property type="entry name" value="C_TYPE_LECTIN_1"/>
    <property type="match status" value="1"/>
</dbReference>
<keyword evidence="1" id="KW-0430">Lectin</keyword>
<organism evidence="6 7">
    <name type="scientific">Scomber scombrus</name>
    <name type="common">Atlantic mackerel</name>
    <name type="synonym">Scomber vernalis</name>
    <dbReference type="NCBI Taxonomy" id="13677"/>
    <lineage>
        <taxon>Eukaryota</taxon>
        <taxon>Metazoa</taxon>
        <taxon>Chordata</taxon>
        <taxon>Craniata</taxon>
        <taxon>Vertebrata</taxon>
        <taxon>Euteleostomi</taxon>
        <taxon>Actinopterygii</taxon>
        <taxon>Neopterygii</taxon>
        <taxon>Teleostei</taxon>
        <taxon>Neoteleostei</taxon>
        <taxon>Acanthomorphata</taxon>
        <taxon>Pelagiaria</taxon>
        <taxon>Scombriformes</taxon>
        <taxon>Scombridae</taxon>
        <taxon>Scomber</taxon>
    </lineage>
</organism>
<dbReference type="PANTHER" id="PTHR22803">
    <property type="entry name" value="MANNOSE, PHOSPHOLIPASE, LECTIN RECEPTOR RELATED"/>
    <property type="match status" value="1"/>
</dbReference>
<dbReference type="GO" id="GO:0030246">
    <property type="term" value="F:carbohydrate binding"/>
    <property type="evidence" value="ECO:0007669"/>
    <property type="project" value="UniProtKB-KW"/>
</dbReference>
<sequence length="613" mass="70646">MENSQPQTEPEEEMSFEQKISEDFNNAGHLHSHRQRFGQEGGGSAFPRDRLVILSLSLLNAVLLIAAVVVGIYCAKANDNYLQIPHSTATDLTIELSYLRNHSAIIKAKLEAEATLSRERASHMELKLQVKHQNTLTDDLQSQIETLLTEKTSLQSNKSALDESCGRCLPGWNLLKSRCYYFSNPMSSSKKNWPDSRADCISRGGDMIVINNLQEQQLISNNYPKVSSSNSWWQNGFWIGLTDVVLKGTWVWINNLTEAETMYWKSGQPREDGLQSGNCAAFSYYDDAMRTWYNGNCNDHLLNWIFKMEDREKSGTAFERTYNTLICQDDVDEHHLYSNQEKRQVSMSMVRPEYSLNQYRRLAISLAVLAVLLLTVDIGLGVYYNKLANGQYSLTYINNEVVKLQAAYNNAMQRRDEANKELANEINQQRITKWELQHLTTRIQDYRKQTDKIQNEIAMLKSHIPMIKDGCRHCLPGWTFMNSLCYFFAWSDNLSRRGWEEARQYCKKYGADLVVIDSREKQLTITDLINNYKDPSRPISLSGFWIGLRDVQDEGIWRWLDGTRLTEGFWNIGEPNNQGNEDCAAMYPRENPFQGWNDAPCNHGLKWICEMTP</sequence>
<feature type="transmembrane region" description="Helical" evidence="4">
    <location>
        <begin position="51"/>
        <end position="75"/>
    </location>
</feature>
<dbReference type="InterPro" id="IPR033989">
    <property type="entry name" value="CD209-like_CTLD"/>
</dbReference>
<evidence type="ECO:0000313" key="6">
    <source>
        <dbReference type="EMBL" id="CAK6957068.1"/>
    </source>
</evidence>
<feature type="coiled-coil region" evidence="3">
    <location>
        <begin position="401"/>
        <end position="463"/>
    </location>
</feature>
<protein>
    <submittedName>
        <fullName evidence="6">Uncharacterized protein LOC124072218</fullName>
    </submittedName>
</protein>
<proteinExistence type="predicted"/>
<accession>A0AAV1NDG8</accession>
<evidence type="ECO:0000256" key="4">
    <source>
        <dbReference type="SAM" id="Phobius"/>
    </source>
</evidence>
<evidence type="ECO:0000256" key="1">
    <source>
        <dbReference type="ARBA" id="ARBA00022734"/>
    </source>
</evidence>
<dbReference type="SMART" id="SM00034">
    <property type="entry name" value="CLECT"/>
    <property type="match status" value="2"/>
</dbReference>
<dbReference type="InterPro" id="IPR016187">
    <property type="entry name" value="CTDL_fold"/>
</dbReference>
<name>A0AAV1NDG8_SCOSC</name>